<keyword evidence="2" id="KW-1185">Reference proteome</keyword>
<accession>A0A3M7Q9N0</accession>
<reference evidence="1 2" key="1">
    <citation type="journal article" date="2018" name="Sci. Rep.">
        <title>Genomic signatures of local adaptation to the degree of environmental predictability in rotifers.</title>
        <authorList>
            <person name="Franch-Gras L."/>
            <person name="Hahn C."/>
            <person name="Garcia-Roger E.M."/>
            <person name="Carmona M.J."/>
            <person name="Serra M."/>
            <person name="Gomez A."/>
        </authorList>
    </citation>
    <scope>NUCLEOTIDE SEQUENCE [LARGE SCALE GENOMIC DNA]</scope>
    <source>
        <strain evidence="1">HYR1</strain>
    </source>
</reference>
<protein>
    <submittedName>
        <fullName evidence="1">Uncharacterized protein</fullName>
    </submittedName>
</protein>
<organism evidence="1 2">
    <name type="scientific">Brachionus plicatilis</name>
    <name type="common">Marine rotifer</name>
    <name type="synonym">Brachionus muelleri</name>
    <dbReference type="NCBI Taxonomy" id="10195"/>
    <lineage>
        <taxon>Eukaryota</taxon>
        <taxon>Metazoa</taxon>
        <taxon>Spiralia</taxon>
        <taxon>Gnathifera</taxon>
        <taxon>Rotifera</taxon>
        <taxon>Eurotatoria</taxon>
        <taxon>Monogononta</taxon>
        <taxon>Pseudotrocha</taxon>
        <taxon>Ploima</taxon>
        <taxon>Brachionidae</taxon>
        <taxon>Brachionus</taxon>
    </lineage>
</organism>
<evidence type="ECO:0000313" key="1">
    <source>
        <dbReference type="EMBL" id="RNA08096.1"/>
    </source>
</evidence>
<proteinExistence type="predicted"/>
<dbReference type="Proteomes" id="UP000276133">
    <property type="component" value="Unassembled WGS sequence"/>
</dbReference>
<evidence type="ECO:0000313" key="2">
    <source>
        <dbReference type="Proteomes" id="UP000276133"/>
    </source>
</evidence>
<name>A0A3M7Q9N0_BRAPC</name>
<dbReference type="AlphaFoldDB" id="A0A3M7Q9N0"/>
<sequence length="160" mass="19473">MANLTRTIQKFSVLYLLYTKKVNDKLFDNIHTFPKIYFNFRSSFYIFEEKKIFSEKKNFQILYSNNHQKIFRSSFSFSECNNMLLMALNKKFEVKIIDDLNEVSFRFSFQASQFILFTFKQSGFKIISLMNDWNKSQFKFRMILEQFYILPKLARAWKNN</sequence>
<dbReference type="EMBL" id="REGN01006857">
    <property type="protein sequence ID" value="RNA08096.1"/>
    <property type="molecule type" value="Genomic_DNA"/>
</dbReference>
<gene>
    <name evidence="1" type="ORF">BpHYR1_024897</name>
</gene>
<comment type="caution">
    <text evidence="1">The sequence shown here is derived from an EMBL/GenBank/DDBJ whole genome shotgun (WGS) entry which is preliminary data.</text>
</comment>